<accession>A0AC61S270</accession>
<organism evidence="1 2">
    <name type="scientific">Petralouisia muris</name>
    <dbReference type="NCBI Taxonomy" id="3032872"/>
    <lineage>
        <taxon>Bacteria</taxon>
        <taxon>Bacillati</taxon>
        <taxon>Bacillota</taxon>
        <taxon>Clostridia</taxon>
        <taxon>Lachnospirales</taxon>
        <taxon>Lachnospiraceae</taxon>
        <taxon>Petralouisia</taxon>
    </lineage>
</organism>
<protein>
    <submittedName>
        <fullName evidence="1">DUF1275 domain-containing protein</fullName>
    </submittedName>
</protein>
<comment type="caution">
    <text evidence="1">The sequence shown here is derived from an EMBL/GenBank/DDBJ whole genome shotgun (WGS) entry which is preliminary data.</text>
</comment>
<proteinExistence type="predicted"/>
<reference evidence="1" key="1">
    <citation type="submission" date="2019-04" db="EMBL/GenBank/DDBJ databases">
        <title>Microbes associate with the intestines of laboratory mice.</title>
        <authorList>
            <person name="Navarre W."/>
            <person name="Wong E."/>
            <person name="Huang K."/>
            <person name="Tropini C."/>
            <person name="Ng K."/>
            <person name="Yu B."/>
        </authorList>
    </citation>
    <scope>NUCLEOTIDE SEQUENCE</scope>
    <source>
        <strain evidence="1">NM01_1-7b</strain>
    </source>
</reference>
<evidence type="ECO:0000313" key="2">
    <source>
        <dbReference type="Proteomes" id="UP000304953"/>
    </source>
</evidence>
<keyword evidence="2" id="KW-1185">Reference proteome</keyword>
<sequence>MSESAVVIAFLCISGGFQDAYTYNCRDEVFANAQTGNMVLMGQNFAMGNWYLGIRYLLPVLAFAMGIYAAEKIRGLYGQSGRIHWRQIVILLEAAALFAVGFMPRQVNLPANMLVSFVCAMQVQSFRKLKGSAYATTMCIGNLRAATELWCSYRFTGNKETKKKSLLYYGYIGIFILGAAVGGIMTMALTEKAIWMSSGLLLAVFFMMFRKE</sequence>
<gene>
    <name evidence="1" type="ORF">E5329_00670</name>
</gene>
<dbReference type="EMBL" id="SRYA01000001">
    <property type="protein sequence ID" value="TGY98421.1"/>
    <property type="molecule type" value="Genomic_DNA"/>
</dbReference>
<name>A0AC61S270_9FIRM</name>
<dbReference type="Proteomes" id="UP000304953">
    <property type="component" value="Unassembled WGS sequence"/>
</dbReference>
<evidence type="ECO:0000313" key="1">
    <source>
        <dbReference type="EMBL" id="TGY98421.1"/>
    </source>
</evidence>